<sequence>MAQVIYIKLKHHKTVQMNEKIYLRDIAWIQADEEVKRKLEQLFVSEVKKEDLTYKVLDIFTIIEKLRKIYPEYEIETIGPAQTILKLQKKHSKIFPLYVVFIWSLLFIGSAMAIVNFHYDVSMEEVQERIHYMITGEKGRSILWFQIPYSFGLGFGMILFFNHIFKKKLNEEPSPLDIEMHNYDEDIRRYVTYHENELVERDED</sequence>
<dbReference type="InterPro" id="IPR038548">
    <property type="entry name" value="SporV_AA_N_sf"/>
</dbReference>
<evidence type="ECO:0000256" key="1">
    <source>
        <dbReference type="SAM" id="Phobius"/>
    </source>
</evidence>
<comment type="caution">
    <text evidence="3">The sequence shown here is derived from an EMBL/GenBank/DDBJ whole genome shotgun (WGS) entry which is preliminary data.</text>
</comment>
<evidence type="ECO:0000259" key="2">
    <source>
        <dbReference type="Pfam" id="PF12164"/>
    </source>
</evidence>
<dbReference type="Proteomes" id="UP000316425">
    <property type="component" value="Unassembled WGS sequence"/>
</dbReference>
<organism evidence="3 4">
    <name type="scientific">Allobacillus salarius</name>
    <dbReference type="NCBI Taxonomy" id="1955272"/>
    <lineage>
        <taxon>Bacteria</taxon>
        <taxon>Bacillati</taxon>
        <taxon>Bacillota</taxon>
        <taxon>Bacilli</taxon>
        <taxon>Bacillales</taxon>
        <taxon>Bacillaceae</taxon>
        <taxon>Allobacillus</taxon>
    </lineage>
</organism>
<dbReference type="EMBL" id="VMHE01000001">
    <property type="protein sequence ID" value="TSJ67616.1"/>
    <property type="molecule type" value="Genomic_DNA"/>
</dbReference>
<evidence type="ECO:0000313" key="4">
    <source>
        <dbReference type="Proteomes" id="UP000316425"/>
    </source>
</evidence>
<name>A0A556PTA0_9BACI</name>
<keyword evidence="4" id="KW-1185">Reference proteome</keyword>
<dbReference type="OrthoDB" id="9782754at2"/>
<evidence type="ECO:0000313" key="3">
    <source>
        <dbReference type="EMBL" id="TSJ67616.1"/>
    </source>
</evidence>
<dbReference type="AlphaFoldDB" id="A0A556PTA0"/>
<dbReference type="Pfam" id="PF12164">
    <property type="entry name" value="SporV_AA"/>
    <property type="match status" value="1"/>
</dbReference>
<feature type="domain" description="Stage V sporulation protein AA" evidence="2">
    <location>
        <begin position="3"/>
        <end position="90"/>
    </location>
</feature>
<gene>
    <name evidence="3" type="ORF">FPQ13_00670</name>
</gene>
<dbReference type="Gene3D" id="2.60.480.10">
    <property type="entry name" value="eubacterium ventriosum atcc domain"/>
    <property type="match status" value="1"/>
</dbReference>
<proteinExistence type="predicted"/>
<dbReference type="InterPro" id="IPR021997">
    <property type="entry name" value="SporV_AA"/>
</dbReference>
<feature type="transmembrane region" description="Helical" evidence="1">
    <location>
        <begin position="95"/>
        <end position="119"/>
    </location>
</feature>
<keyword evidence="1" id="KW-0472">Membrane</keyword>
<dbReference type="RefSeq" id="WP_144087375.1">
    <property type="nucleotide sequence ID" value="NZ_VMHE01000001.1"/>
</dbReference>
<accession>A0A556PTA0</accession>
<keyword evidence="1" id="KW-0812">Transmembrane</keyword>
<feature type="transmembrane region" description="Helical" evidence="1">
    <location>
        <begin position="142"/>
        <end position="161"/>
    </location>
</feature>
<reference evidence="3 4" key="1">
    <citation type="submission" date="2019-07" db="EMBL/GenBank/DDBJ databases">
        <title>Allobacillus sp. nov. SKP isolated from shrimp paste of Euphausiacea.</title>
        <authorList>
            <person name="Kanchanasin P."/>
            <person name="Tanasupawat S."/>
            <person name="Shi W."/>
            <person name="Wu L."/>
            <person name="Ma J."/>
        </authorList>
    </citation>
    <scope>NUCLEOTIDE SEQUENCE [LARGE SCALE GENOMIC DNA]</scope>
    <source>
        <strain evidence="3 4">SKP4-8</strain>
    </source>
</reference>
<keyword evidence="1" id="KW-1133">Transmembrane helix</keyword>
<protein>
    <submittedName>
        <fullName evidence="3">Stage V sporulation protein AA</fullName>
    </submittedName>
</protein>